<feature type="region of interest" description="Disordered" evidence="5">
    <location>
        <begin position="272"/>
        <end position="292"/>
    </location>
</feature>
<proteinExistence type="predicted"/>
<evidence type="ECO:0000259" key="7">
    <source>
        <dbReference type="PROSITE" id="PS50089"/>
    </source>
</evidence>
<keyword evidence="6" id="KW-1133">Transmembrane helix</keyword>
<dbReference type="InterPro" id="IPR033263">
    <property type="entry name" value="RNF180"/>
</dbReference>
<dbReference type="InterPro" id="IPR045790">
    <property type="entry name" value="RNF180_C"/>
</dbReference>
<organism evidence="8 9">
    <name type="scientific">Oryzias latipes</name>
    <name type="common">Japanese rice fish</name>
    <name type="synonym">Japanese killifish</name>
    <dbReference type="NCBI Taxonomy" id="8090"/>
    <lineage>
        <taxon>Eukaryota</taxon>
        <taxon>Metazoa</taxon>
        <taxon>Chordata</taxon>
        <taxon>Craniata</taxon>
        <taxon>Vertebrata</taxon>
        <taxon>Euteleostomi</taxon>
        <taxon>Actinopterygii</taxon>
        <taxon>Neopterygii</taxon>
        <taxon>Teleostei</taxon>
        <taxon>Neoteleostei</taxon>
        <taxon>Acanthomorphata</taxon>
        <taxon>Ovalentaria</taxon>
        <taxon>Atherinomorphae</taxon>
        <taxon>Beloniformes</taxon>
        <taxon>Adrianichthyidae</taxon>
        <taxon>Oryziinae</taxon>
        <taxon>Oryzias</taxon>
    </lineage>
</organism>
<evidence type="ECO:0000256" key="2">
    <source>
        <dbReference type="ARBA" id="ARBA00022771"/>
    </source>
</evidence>
<dbReference type="PANTHER" id="PTHR46717:SF1">
    <property type="entry name" value="E3 UBIQUITIN-PROTEIN LIGASE RNF180"/>
    <property type="match status" value="1"/>
</dbReference>
<feature type="region of interest" description="Disordered" evidence="5">
    <location>
        <begin position="220"/>
        <end position="239"/>
    </location>
</feature>
<dbReference type="CDD" id="cd16554">
    <property type="entry name" value="RING-HC_RNF180"/>
    <property type="match status" value="1"/>
</dbReference>
<keyword evidence="6" id="KW-0812">Transmembrane</keyword>
<dbReference type="PROSITE" id="PS00518">
    <property type="entry name" value="ZF_RING_1"/>
    <property type="match status" value="1"/>
</dbReference>
<evidence type="ECO:0000256" key="4">
    <source>
        <dbReference type="PROSITE-ProRule" id="PRU00175"/>
    </source>
</evidence>
<keyword evidence="1" id="KW-0479">Metal-binding</keyword>
<evidence type="ECO:0000256" key="1">
    <source>
        <dbReference type="ARBA" id="ARBA00022723"/>
    </source>
</evidence>
<dbReference type="SMART" id="SM00184">
    <property type="entry name" value="RING"/>
    <property type="match status" value="1"/>
</dbReference>
<dbReference type="InterPro" id="IPR017907">
    <property type="entry name" value="Znf_RING_CS"/>
</dbReference>
<dbReference type="SUPFAM" id="SSF57850">
    <property type="entry name" value="RING/U-box"/>
    <property type="match status" value="1"/>
</dbReference>
<reference evidence="8" key="3">
    <citation type="submission" date="2025-08" db="UniProtKB">
        <authorList>
            <consortium name="Ensembl"/>
        </authorList>
    </citation>
    <scope>IDENTIFICATION</scope>
    <source>
        <strain evidence="8">HNI</strain>
    </source>
</reference>
<accession>A0A3P9K279</accession>
<evidence type="ECO:0000313" key="9">
    <source>
        <dbReference type="Proteomes" id="UP000265180"/>
    </source>
</evidence>
<protein>
    <submittedName>
        <fullName evidence="8">Ring finger protein 180</fullName>
    </submittedName>
</protein>
<dbReference type="InterPro" id="IPR001841">
    <property type="entry name" value="Znf_RING"/>
</dbReference>
<dbReference type="GO" id="GO:0000209">
    <property type="term" value="P:protein polyubiquitination"/>
    <property type="evidence" value="ECO:0007669"/>
    <property type="project" value="InterPro"/>
</dbReference>
<keyword evidence="6" id="KW-0472">Membrane</keyword>
<dbReference type="AlphaFoldDB" id="A0A3P9K279"/>
<evidence type="ECO:0000256" key="6">
    <source>
        <dbReference type="SAM" id="Phobius"/>
    </source>
</evidence>
<dbReference type="Pfam" id="PF13639">
    <property type="entry name" value="zf-RING_2"/>
    <property type="match status" value="1"/>
</dbReference>
<evidence type="ECO:0000313" key="8">
    <source>
        <dbReference type="Ensembl" id="ENSORLP00020002253.1"/>
    </source>
</evidence>
<dbReference type="PROSITE" id="PS50089">
    <property type="entry name" value="ZF_RING_2"/>
    <property type="match status" value="1"/>
</dbReference>
<dbReference type="InterPro" id="IPR013083">
    <property type="entry name" value="Znf_RING/FYVE/PHD"/>
</dbReference>
<dbReference type="Gene3D" id="3.30.40.10">
    <property type="entry name" value="Zinc/RING finger domain, C3HC4 (zinc finger)"/>
    <property type="match status" value="1"/>
</dbReference>
<evidence type="ECO:0000256" key="3">
    <source>
        <dbReference type="ARBA" id="ARBA00022833"/>
    </source>
</evidence>
<sequence length="482" mass="54683">MLRCRKCRRAIVHSECLSKQASDDSSAAVCSVWHVNVEQLPEWILTSVHQSQWTAGRLNCHNCRARLGGFNFVNRTVCPCGLDAAVHLSKSRVDQDHRQRVLLVQPRSSRPGRGQNGLLTDSYQGDEASELRGAVLDVLQLHCAAAAPGFRPAEGALPLGDREDAQLFSFSPLYCIPHRRCSLEEDGDFGSCFCPSASHSSSQQVRSEAAFEGALVRPAPPWQGLQRRPLESSGDEAGSELLLRRTSGFDRAAEREEEVLLQASLSPPALTLSRRERNHLKSQKRKERRRERWLHRQLEEEEGGALHNALPDGEAADREAMTCAVCLDIYFSPYSCHPCGHVFCEPCLRTLTKNRPANTPCPLCRTVISHTSFHQEFNQTSKTLFPKIYSSRQTSFRNSSCAKWPLPSLRKHFSGFWDYRRSATMAGRRWHFVHGGFTLEALNFHSMRRWLLDIGLVIVYVHSLNWILILLFLCILMYYFFF</sequence>
<dbReference type="FunFam" id="3.30.40.10:FF:001071">
    <property type="entry name" value="Ring finger protein 180"/>
    <property type="match status" value="1"/>
</dbReference>
<feature type="domain" description="RING-type" evidence="7">
    <location>
        <begin position="323"/>
        <end position="365"/>
    </location>
</feature>
<reference evidence="8" key="4">
    <citation type="submission" date="2025-09" db="UniProtKB">
        <authorList>
            <consortium name="Ensembl"/>
        </authorList>
    </citation>
    <scope>IDENTIFICATION</scope>
    <source>
        <strain evidence="8">HNI</strain>
    </source>
</reference>
<reference evidence="8 9" key="2">
    <citation type="submission" date="2017-04" db="EMBL/GenBank/DDBJ databases">
        <title>CpG methylation of centromeres and impact of large insertions on vertebrate speciation.</title>
        <authorList>
            <person name="Ichikawa K."/>
            <person name="Yoshimura J."/>
            <person name="Morishita S."/>
        </authorList>
    </citation>
    <scope>NUCLEOTIDE SEQUENCE</scope>
    <source>
        <strain evidence="8 9">HNI</strain>
    </source>
</reference>
<keyword evidence="3" id="KW-0862">Zinc</keyword>
<dbReference type="PANTHER" id="PTHR46717">
    <property type="entry name" value="E3 UBIQUITIN-PROTEIN LIGASE RNF180"/>
    <property type="match status" value="1"/>
</dbReference>
<dbReference type="GO" id="GO:0008270">
    <property type="term" value="F:zinc ion binding"/>
    <property type="evidence" value="ECO:0007669"/>
    <property type="project" value="UniProtKB-KW"/>
</dbReference>
<feature type="transmembrane region" description="Helical" evidence="6">
    <location>
        <begin position="454"/>
        <end position="481"/>
    </location>
</feature>
<dbReference type="GO" id="GO:0061630">
    <property type="term" value="F:ubiquitin protein ligase activity"/>
    <property type="evidence" value="ECO:0007669"/>
    <property type="project" value="InterPro"/>
</dbReference>
<dbReference type="Proteomes" id="UP000265180">
    <property type="component" value="Chromosome 12"/>
</dbReference>
<dbReference type="Pfam" id="PF19332">
    <property type="entry name" value="RNF180_C"/>
    <property type="match status" value="1"/>
</dbReference>
<feature type="compositionally biased region" description="Basic residues" evidence="5">
    <location>
        <begin position="276"/>
        <end position="292"/>
    </location>
</feature>
<keyword evidence="2 4" id="KW-0863">Zinc-finger</keyword>
<dbReference type="Ensembl" id="ENSORLT00020011628.1">
    <property type="protein sequence ID" value="ENSORLP00020002253.1"/>
    <property type="gene ID" value="ENSORLG00020002995.1"/>
</dbReference>
<reference key="1">
    <citation type="journal article" date="2007" name="Nature">
        <title>The medaka draft genome and insights into vertebrate genome evolution.</title>
        <authorList>
            <person name="Kasahara M."/>
            <person name="Naruse K."/>
            <person name="Sasaki S."/>
            <person name="Nakatani Y."/>
            <person name="Qu W."/>
            <person name="Ahsan B."/>
            <person name="Yamada T."/>
            <person name="Nagayasu Y."/>
            <person name="Doi K."/>
            <person name="Kasai Y."/>
            <person name="Jindo T."/>
            <person name="Kobayashi D."/>
            <person name="Shimada A."/>
            <person name="Toyoda A."/>
            <person name="Kuroki Y."/>
            <person name="Fujiyama A."/>
            <person name="Sasaki T."/>
            <person name="Shimizu A."/>
            <person name="Asakawa S."/>
            <person name="Shimizu N."/>
            <person name="Hashimoto S."/>
            <person name="Yang J."/>
            <person name="Lee Y."/>
            <person name="Matsushima K."/>
            <person name="Sugano S."/>
            <person name="Sakaizumi M."/>
            <person name="Narita T."/>
            <person name="Ohishi K."/>
            <person name="Haga S."/>
            <person name="Ohta F."/>
            <person name="Nomoto H."/>
            <person name="Nogata K."/>
            <person name="Morishita T."/>
            <person name="Endo T."/>
            <person name="Shin-I T."/>
            <person name="Takeda H."/>
            <person name="Morishita S."/>
            <person name="Kohara Y."/>
        </authorList>
    </citation>
    <scope>NUCLEOTIDE SEQUENCE [LARGE SCALE GENOMIC DNA]</scope>
    <source>
        <strain>Hd-rR</strain>
    </source>
</reference>
<evidence type="ECO:0000256" key="5">
    <source>
        <dbReference type="SAM" id="MobiDB-lite"/>
    </source>
</evidence>
<name>A0A3P9K279_ORYLA</name>